<evidence type="ECO:0000256" key="6">
    <source>
        <dbReference type="ARBA" id="ARBA00023273"/>
    </source>
</evidence>
<reference evidence="8" key="1">
    <citation type="journal article" date="2022" name="bioRxiv">
        <title>Sequencing and chromosome-scale assembly of the giantPleurodeles waltlgenome.</title>
        <authorList>
            <person name="Brown T."/>
            <person name="Elewa A."/>
            <person name="Iarovenko S."/>
            <person name="Subramanian E."/>
            <person name="Araus A.J."/>
            <person name="Petzold A."/>
            <person name="Susuki M."/>
            <person name="Suzuki K.-i.T."/>
            <person name="Hayashi T."/>
            <person name="Toyoda A."/>
            <person name="Oliveira C."/>
            <person name="Osipova E."/>
            <person name="Leigh N.D."/>
            <person name="Simon A."/>
            <person name="Yun M.H."/>
        </authorList>
    </citation>
    <scope>NUCLEOTIDE SEQUENCE</scope>
    <source>
        <strain evidence="8">20211129_DDA</strain>
        <tissue evidence="8">Liver</tissue>
    </source>
</reference>
<dbReference type="GO" id="GO:0070840">
    <property type="term" value="F:dynein complex binding"/>
    <property type="evidence" value="ECO:0007669"/>
    <property type="project" value="TreeGrafter"/>
</dbReference>
<feature type="compositionally biased region" description="Acidic residues" evidence="7">
    <location>
        <begin position="822"/>
        <end position="832"/>
    </location>
</feature>
<dbReference type="GO" id="GO:0035082">
    <property type="term" value="P:axoneme assembly"/>
    <property type="evidence" value="ECO:0007669"/>
    <property type="project" value="TreeGrafter"/>
</dbReference>
<feature type="region of interest" description="Disordered" evidence="7">
    <location>
        <begin position="795"/>
        <end position="832"/>
    </location>
</feature>
<evidence type="ECO:0000256" key="4">
    <source>
        <dbReference type="ARBA" id="ARBA00022737"/>
    </source>
</evidence>
<evidence type="ECO:0000313" key="8">
    <source>
        <dbReference type="EMBL" id="KAJ1083278.1"/>
    </source>
</evidence>
<feature type="region of interest" description="Disordered" evidence="7">
    <location>
        <begin position="1"/>
        <end position="92"/>
    </location>
</feature>
<dbReference type="FunFam" id="3.80.10.10:FF:000166">
    <property type="entry name" value="Dynein assembly factor 1, axonemal"/>
    <property type="match status" value="1"/>
</dbReference>
<keyword evidence="4" id="KW-0677">Repeat</keyword>
<evidence type="ECO:0000256" key="3">
    <source>
        <dbReference type="ARBA" id="ARBA00022614"/>
    </source>
</evidence>
<dbReference type="AlphaFoldDB" id="A0AAV7L3Y0"/>
<dbReference type="GO" id="GO:0005930">
    <property type="term" value="C:axoneme"/>
    <property type="evidence" value="ECO:0007669"/>
    <property type="project" value="TreeGrafter"/>
</dbReference>
<feature type="region of interest" description="Disordered" evidence="7">
    <location>
        <begin position="536"/>
        <end position="555"/>
    </location>
</feature>
<feature type="compositionally biased region" description="Basic and acidic residues" evidence="7">
    <location>
        <begin position="135"/>
        <end position="151"/>
    </location>
</feature>
<dbReference type="EMBL" id="JANPWB010000016">
    <property type="protein sequence ID" value="KAJ1083278.1"/>
    <property type="molecule type" value="Genomic_DNA"/>
</dbReference>
<proteinExistence type="inferred from homology"/>
<keyword evidence="3" id="KW-0433">Leucine-rich repeat</keyword>
<dbReference type="InterPro" id="IPR001611">
    <property type="entry name" value="Leu-rich_rpt"/>
</dbReference>
<feature type="region of interest" description="Disordered" evidence="7">
    <location>
        <begin position="132"/>
        <end position="165"/>
    </location>
</feature>
<dbReference type="FunFam" id="3.80.10.10:FF:000331">
    <property type="entry name" value="Dynein assembly factor 1, axonemal homolog"/>
    <property type="match status" value="1"/>
</dbReference>
<dbReference type="InterPro" id="IPR050576">
    <property type="entry name" value="Cilia_flagella_integrity"/>
</dbReference>
<dbReference type="PROSITE" id="PS51450">
    <property type="entry name" value="LRR"/>
    <property type="match status" value="5"/>
</dbReference>
<organism evidence="8 9">
    <name type="scientific">Pleurodeles waltl</name>
    <name type="common">Iberian ribbed newt</name>
    <dbReference type="NCBI Taxonomy" id="8319"/>
    <lineage>
        <taxon>Eukaryota</taxon>
        <taxon>Metazoa</taxon>
        <taxon>Chordata</taxon>
        <taxon>Craniata</taxon>
        <taxon>Vertebrata</taxon>
        <taxon>Euteleostomi</taxon>
        <taxon>Amphibia</taxon>
        <taxon>Batrachia</taxon>
        <taxon>Caudata</taxon>
        <taxon>Salamandroidea</taxon>
        <taxon>Salamandridae</taxon>
        <taxon>Pleurodelinae</taxon>
        <taxon>Pleurodeles</taxon>
    </lineage>
</organism>
<feature type="region of interest" description="Disordered" evidence="7">
    <location>
        <begin position="704"/>
        <end position="750"/>
    </location>
</feature>
<evidence type="ECO:0000256" key="5">
    <source>
        <dbReference type="ARBA" id="ARBA00023069"/>
    </source>
</evidence>
<dbReference type="Gene3D" id="3.80.10.10">
    <property type="entry name" value="Ribonuclease Inhibitor"/>
    <property type="match status" value="2"/>
</dbReference>
<dbReference type="InterPro" id="IPR032675">
    <property type="entry name" value="LRR_dom_sf"/>
</dbReference>
<feature type="compositionally biased region" description="Basic and acidic residues" evidence="7">
    <location>
        <begin position="538"/>
        <end position="555"/>
    </location>
</feature>
<comment type="subcellular location">
    <subcellularLocation>
        <location evidence="1">Cell projection</location>
        <location evidence="1">Cilium</location>
    </subcellularLocation>
</comment>
<keyword evidence="9" id="KW-1185">Reference proteome</keyword>
<keyword evidence="5" id="KW-0969">Cilium</keyword>
<dbReference type="SUPFAM" id="SSF52075">
    <property type="entry name" value="Outer arm dynein light chain 1"/>
    <property type="match status" value="1"/>
</dbReference>
<feature type="compositionally biased region" description="Basic and acidic residues" evidence="7">
    <location>
        <begin position="17"/>
        <end position="28"/>
    </location>
</feature>
<protein>
    <recommendedName>
        <fullName evidence="10">Dynein assembly factor 1, axonemal</fullName>
    </recommendedName>
</protein>
<accession>A0AAV7L3Y0</accession>
<comment type="caution">
    <text evidence="8">The sequence shown here is derived from an EMBL/GenBank/DDBJ whole genome shotgun (WGS) entry which is preliminary data.</text>
</comment>
<feature type="compositionally biased region" description="Basic and acidic residues" evidence="7">
    <location>
        <begin position="502"/>
        <end position="521"/>
    </location>
</feature>
<evidence type="ECO:0008006" key="10">
    <source>
        <dbReference type="Google" id="ProtNLM"/>
    </source>
</evidence>
<dbReference type="Pfam" id="PF14580">
    <property type="entry name" value="LRR_9"/>
    <property type="match status" value="1"/>
</dbReference>
<dbReference type="PANTHER" id="PTHR45973">
    <property type="entry name" value="PROTEIN PHOSPHATASE 1 REGULATORY SUBUNIT SDS22-RELATED"/>
    <property type="match status" value="1"/>
</dbReference>
<name>A0AAV7L3Y0_PLEWA</name>
<comment type="similarity">
    <text evidence="2">Belongs to the DNAAF1 family.</text>
</comment>
<evidence type="ECO:0000256" key="7">
    <source>
        <dbReference type="SAM" id="MobiDB-lite"/>
    </source>
</evidence>
<evidence type="ECO:0000256" key="2">
    <source>
        <dbReference type="ARBA" id="ARBA00006453"/>
    </source>
</evidence>
<evidence type="ECO:0000313" key="9">
    <source>
        <dbReference type="Proteomes" id="UP001066276"/>
    </source>
</evidence>
<dbReference type="PANTHER" id="PTHR45973:SF9">
    <property type="entry name" value="LEUCINE-RICH REPEAT-CONTAINING PROTEIN 46"/>
    <property type="match status" value="1"/>
</dbReference>
<feature type="region of interest" description="Disordered" evidence="7">
    <location>
        <begin position="483"/>
        <end position="521"/>
    </location>
</feature>
<evidence type="ECO:0000256" key="1">
    <source>
        <dbReference type="ARBA" id="ARBA00004138"/>
    </source>
</evidence>
<dbReference type="Proteomes" id="UP001066276">
    <property type="component" value="Chromosome 12"/>
</dbReference>
<dbReference type="SMART" id="SM00365">
    <property type="entry name" value="LRR_SD22"/>
    <property type="match status" value="4"/>
</dbReference>
<gene>
    <name evidence="8" type="ORF">NDU88_003437</name>
</gene>
<feature type="compositionally biased region" description="Basic and acidic residues" evidence="7">
    <location>
        <begin position="42"/>
        <end position="66"/>
    </location>
</feature>
<keyword evidence="6" id="KW-0966">Cell projection</keyword>
<sequence length="832" mass="94573">MRSLPSTPHRQILLNRQKAEKTEKDLPRVLRTCATSTGAKASEGKESKMHPEQVEPRTAEEPKEDVSLNSQAKIPLEMGGNGSSLTLKGKAPDEMEPKMNLEHAEPRMSEQPMDDVLLNSESETVIKMVENRGSQAEKERASDKIEPKDYPEQVQPRLAEEPKEEVPLSIEAVETVMVMGVKRGFPEMNEQTTDKIDVISKDGMGYPSLQKNYCKGGGDHMTAGSTPSKKEDKYAGPRITKKFLRDHCKQHKLYCTPYLNDTLYLHYKGFARIENLEEYTGLRCLWLECNGLQKIENLDAQTELRCLFLQQNLIHKIENLEPLQKLDSLNLCNNYIRSIENLSCLPVLNTLQIAHNKLETVEDLQHLKECPSISVLDLSHNKLEDPDILAVLEIMPDLRVLNLMGNEVIKKIANYRKIITVRLPQLTFLDDRPVFPKDRACAEAWFRGGREAEIEEREKWASRERKKIQDSIDALEAVRRKAEAKKRQRMMEESGDVPPIDDVTKDAEDNSRSSEEQETQKKIQTFVNESMEAFEEQSNEKSMGDHVMSDQDHKPSQIDHEILAESGFQGDASIQPEAQYLWGEKQYSREGTKIAILQEHPIGKYSTGENHDEHATTLQEMATQGVLVTELNETEEVETIPLEMQEKLFIDDLPDLEDVDVSDFLGADEALPVKQTYRPKIEVISGDDEESESEWESSDKLLVTETKEGFTSDTLNMPSGNHKHTRPLIEEIEEEPNNVPKLIEKEETDERIRPKLLIEDISSGTLDSLPSLSAHHKIENIWKSEVDENKAALSDFSDSYTTEDKKQGEVGSAESVLNTQQPEEEDIEYGLD</sequence>